<dbReference type="PANTHER" id="PTHR11010:SF105">
    <property type="entry name" value="PEPTIDASE S28-RELATED"/>
    <property type="match status" value="1"/>
</dbReference>
<accession>A0A0B1TJN8</accession>
<dbReference type="InterPro" id="IPR029058">
    <property type="entry name" value="AB_hydrolase_fold"/>
</dbReference>
<dbReference type="Gene3D" id="3.40.50.1820">
    <property type="entry name" value="alpha/beta hydrolase"/>
    <property type="match status" value="1"/>
</dbReference>
<keyword evidence="3" id="KW-0732">Signal</keyword>
<evidence type="ECO:0000256" key="4">
    <source>
        <dbReference type="ARBA" id="ARBA00022801"/>
    </source>
</evidence>
<evidence type="ECO:0000256" key="1">
    <source>
        <dbReference type="ARBA" id="ARBA00011079"/>
    </source>
</evidence>
<keyword evidence="4" id="KW-0378">Hydrolase</keyword>
<dbReference type="OrthoDB" id="1735038at2759"/>
<dbReference type="InterPro" id="IPR008758">
    <property type="entry name" value="Peptidase_S28"/>
</dbReference>
<dbReference type="AlphaFoldDB" id="A0A0B1TJN8"/>
<keyword evidence="7" id="KW-1185">Reference proteome</keyword>
<sequence length="214" mass="24275">MHSSYIGGPRSNANAYAITLWKETALYDFQGSYDITGISRPNYVKFLKTAHSYGPDAGAVRLWTWQACSEFGFFPTTDSASKIFVHPSPLNYFTELCSDVFGEESTAAKIKENVDKTNRLYGGLDNYKGTNVVITNGLNDPWHVLSHLKTHHPTVVPLLISDGIHCEDIYISDNNLNIKIAQRFIEENVDKWIRAVRPRKKRLRVSDFSLFLVK</sequence>
<evidence type="ECO:0000313" key="6">
    <source>
        <dbReference type="EMBL" id="KHJ96032.1"/>
    </source>
</evidence>
<dbReference type="PANTHER" id="PTHR11010">
    <property type="entry name" value="PROTEASE S28 PRO-X CARBOXYPEPTIDASE-RELATED"/>
    <property type="match status" value="1"/>
</dbReference>
<evidence type="ECO:0000313" key="7">
    <source>
        <dbReference type="Proteomes" id="UP000053660"/>
    </source>
</evidence>
<dbReference type="EMBL" id="KN549781">
    <property type="protein sequence ID" value="KHJ96032.1"/>
    <property type="molecule type" value="Genomic_DNA"/>
</dbReference>
<name>A0A0B1TJN8_OESDE</name>
<gene>
    <name evidence="6" type="ORF">OESDEN_04017</name>
</gene>
<proteinExistence type="inferred from homology"/>
<reference evidence="6 7" key="1">
    <citation type="submission" date="2014-03" db="EMBL/GenBank/DDBJ databases">
        <title>Draft genome of the hookworm Oesophagostomum dentatum.</title>
        <authorList>
            <person name="Mitreva M."/>
        </authorList>
    </citation>
    <scope>NUCLEOTIDE SEQUENCE [LARGE SCALE GENOMIC DNA]</scope>
    <source>
        <strain evidence="6 7">OD-Hann</strain>
    </source>
</reference>
<evidence type="ECO:0000256" key="2">
    <source>
        <dbReference type="ARBA" id="ARBA00022670"/>
    </source>
</evidence>
<protein>
    <recommendedName>
        <fullName evidence="8">Serine carboxypeptidase S28</fullName>
    </recommendedName>
</protein>
<evidence type="ECO:0000256" key="5">
    <source>
        <dbReference type="ARBA" id="ARBA00023180"/>
    </source>
</evidence>
<dbReference type="GO" id="GO:0006508">
    <property type="term" value="P:proteolysis"/>
    <property type="evidence" value="ECO:0007669"/>
    <property type="project" value="UniProtKB-KW"/>
</dbReference>
<organism evidence="6 7">
    <name type="scientific">Oesophagostomum dentatum</name>
    <name type="common">Nodular worm</name>
    <dbReference type="NCBI Taxonomy" id="61180"/>
    <lineage>
        <taxon>Eukaryota</taxon>
        <taxon>Metazoa</taxon>
        <taxon>Ecdysozoa</taxon>
        <taxon>Nematoda</taxon>
        <taxon>Chromadorea</taxon>
        <taxon>Rhabditida</taxon>
        <taxon>Rhabditina</taxon>
        <taxon>Rhabditomorpha</taxon>
        <taxon>Strongyloidea</taxon>
        <taxon>Strongylidae</taxon>
        <taxon>Oesophagostomum</taxon>
    </lineage>
</organism>
<comment type="similarity">
    <text evidence="1">Belongs to the peptidase S28 family.</text>
</comment>
<dbReference type="GO" id="GO:0008239">
    <property type="term" value="F:dipeptidyl-peptidase activity"/>
    <property type="evidence" value="ECO:0007669"/>
    <property type="project" value="TreeGrafter"/>
</dbReference>
<evidence type="ECO:0000256" key="3">
    <source>
        <dbReference type="ARBA" id="ARBA00022729"/>
    </source>
</evidence>
<dbReference type="GO" id="GO:0070008">
    <property type="term" value="F:serine-type exopeptidase activity"/>
    <property type="evidence" value="ECO:0007669"/>
    <property type="project" value="InterPro"/>
</dbReference>
<dbReference type="Proteomes" id="UP000053660">
    <property type="component" value="Unassembled WGS sequence"/>
</dbReference>
<keyword evidence="2" id="KW-0645">Protease</keyword>
<evidence type="ECO:0008006" key="8">
    <source>
        <dbReference type="Google" id="ProtNLM"/>
    </source>
</evidence>
<dbReference type="Pfam" id="PF05577">
    <property type="entry name" value="Peptidase_S28"/>
    <property type="match status" value="1"/>
</dbReference>
<keyword evidence="5" id="KW-0325">Glycoprotein</keyword>